<dbReference type="OrthoDB" id="22297at10239"/>
<protein>
    <submittedName>
        <fullName evidence="1">Lef-6</fullName>
    </submittedName>
</protein>
<reference evidence="1 2" key="1">
    <citation type="journal article" date="2013" name="Arch. Virol.">
        <title>Comparative analysis of the genomes of Clostera anastomosis (L.) granulovirus and Clostera anachoreta granulovirus.</title>
        <authorList>
            <person name="Liang Z."/>
            <person name="Zhang X."/>
            <person name="Yin X."/>
            <person name="Song X."/>
            <person name="Shao X."/>
            <person name="Wang L."/>
        </authorList>
    </citation>
    <scope>NUCLEOTIDE SEQUENCE [LARGE SCALE GENOMIC DNA]</scope>
    <source>
        <strain evidence="1">CaLGV-Henan</strain>
    </source>
</reference>
<accession>U5KB54</accession>
<dbReference type="Proteomes" id="UP000204024">
    <property type="component" value="Segment"/>
</dbReference>
<sequence>MPLSKSIRLQVTSGGHPLWLTKSLMLYVGGRYLVGGVDWTRSGRRHLIVNKRKSAEYIRTMRFFYPDGTTFLVEEEEEEADEFVSNEFEEDEDVGVDSSVHDFWYD</sequence>
<name>U5KB54_9BBAC</name>
<gene>
    <name evidence="1" type="ORF">CaLGV068</name>
</gene>
<keyword evidence="2" id="KW-1185">Reference proteome</keyword>
<organism evidence="1 2">
    <name type="scientific">Clostera anastomosis granulovirus A</name>
    <dbReference type="NCBI Taxonomy" id="1986289"/>
    <lineage>
        <taxon>Viruses</taxon>
        <taxon>Viruses incertae sedis</taxon>
        <taxon>Naldaviricetes</taxon>
        <taxon>Lefavirales</taxon>
        <taxon>Baculoviridae</taxon>
        <taxon>Betabaculovirus</taxon>
        <taxon>Betabaculovirus clanastomosis</taxon>
    </lineage>
</organism>
<dbReference type="KEGG" id="vg:17428769"/>
<dbReference type="EMBL" id="KC179784">
    <property type="protein sequence ID" value="AGQ20326.1"/>
    <property type="molecule type" value="Genomic_DNA"/>
</dbReference>
<dbReference type="RefSeq" id="YP_008720015.1">
    <property type="nucleotide sequence ID" value="NC_022646.1"/>
</dbReference>
<evidence type="ECO:0000313" key="2">
    <source>
        <dbReference type="Proteomes" id="UP000204024"/>
    </source>
</evidence>
<dbReference type="GeneID" id="17428769"/>
<evidence type="ECO:0000313" key="1">
    <source>
        <dbReference type="EMBL" id="AGQ20326.1"/>
    </source>
</evidence>
<proteinExistence type="predicted"/>